<sequence length="188" mass="19874">MTRIVAGTVGGRGLAVPPRGTRPTSDRVREAIFSRLEHYGVLDDARVLDLYAGSGALGLEAASRGARTVVLVDSARAATAVCSRNVTALGLPGVQVVTDRAERYATLPAAHPWDVVFLDPPYDVTDATVADVLASLEAALADDGIVVVERSGRSPEPSWPPSWRLVASRTYGDTAVYYAERDTDGALP</sequence>
<organism evidence="3 4">
    <name type="scientific">Sanguibacter suaedae</name>
    <dbReference type="NCBI Taxonomy" id="2795737"/>
    <lineage>
        <taxon>Bacteria</taxon>
        <taxon>Bacillati</taxon>
        <taxon>Actinomycetota</taxon>
        <taxon>Actinomycetes</taxon>
        <taxon>Micrococcales</taxon>
        <taxon>Sanguibacteraceae</taxon>
        <taxon>Sanguibacter</taxon>
    </lineage>
</organism>
<name>A0A934ICN3_9MICO</name>
<accession>A0A934ICN3</accession>
<dbReference type="NCBIfam" id="TIGR00095">
    <property type="entry name" value="16S rRNA (guanine(966)-N(2))-methyltransferase RsmD"/>
    <property type="match status" value="1"/>
</dbReference>
<keyword evidence="4" id="KW-1185">Reference proteome</keyword>
<dbReference type="AlphaFoldDB" id="A0A934ICN3"/>
<gene>
    <name evidence="3" type="primary">rsmD</name>
    <name evidence="3" type="ORF">JAV76_05455</name>
</gene>
<protein>
    <submittedName>
        <fullName evidence="3">16S rRNA (Guanine(966)-N(2))-methyltransferase RsmD</fullName>
        <ecNumber evidence="3">2.1.1.171</ecNumber>
    </submittedName>
</protein>
<dbReference type="PIRSF" id="PIRSF004553">
    <property type="entry name" value="CHP00095"/>
    <property type="match status" value="1"/>
</dbReference>
<dbReference type="InterPro" id="IPR029063">
    <property type="entry name" value="SAM-dependent_MTases_sf"/>
</dbReference>
<evidence type="ECO:0000313" key="4">
    <source>
        <dbReference type="Proteomes" id="UP000602087"/>
    </source>
</evidence>
<dbReference type="Proteomes" id="UP000602087">
    <property type="component" value="Unassembled WGS sequence"/>
</dbReference>
<evidence type="ECO:0000256" key="1">
    <source>
        <dbReference type="ARBA" id="ARBA00022603"/>
    </source>
</evidence>
<dbReference type="PANTHER" id="PTHR43542">
    <property type="entry name" value="METHYLTRANSFERASE"/>
    <property type="match status" value="1"/>
</dbReference>
<proteinExistence type="predicted"/>
<dbReference type="RefSeq" id="WP_198733002.1">
    <property type="nucleotide sequence ID" value="NZ_JAEINH010000003.1"/>
</dbReference>
<dbReference type="PANTHER" id="PTHR43542:SF1">
    <property type="entry name" value="METHYLTRANSFERASE"/>
    <property type="match status" value="1"/>
</dbReference>
<dbReference type="InterPro" id="IPR004398">
    <property type="entry name" value="RNA_MeTrfase_RsmD"/>
</dbReference>
<dbReference type="EMBL" id="JAEINH010000003">
    <property type="protein sequence ID" value="MBI9114459.1"/>
    <property type="molecule type" value="Genomic_DNA"/>
</dbReference>
<comment type="caution">
    <text evidence="3">The sequence shown here is derived from an EMBL/GenBank/DDBJ whole genome shotgun (WGS) entry which is preliminary data.</text>
</comment>
<evidence type="ECO:0000256" key="2">
    <source>
        <dbReference type="ARBA" id="ARBA00022679"/>
    </source>
</evidence>
<dbReference type="EC" id="2.1.1.171" evidence="3"/>
<dbReference type="Pfam" id="PF03602">
    <property type="entry name" value="Cons_hypoth95"/>
    <property type="match status" value="1"/>
</dbReference>
<reference evidence="3" key="1">
    <citation type="submission" date="2020-12" db="EMBL/GenBank/DDBJ databases">
        <title>Sanguibacter suaedae sp. nov., isolated from Suaeda aralocaspica.</title>
        <authorList>
            <person name="Ma Q."/>
        </authorList>
    </citation>
    <scope>NUCLEOTIDE SEQUENCE</scope>
    <source>
        <strain evidence="3">YZGR15</strain>
    </source>
</reference>
<dbReference type="GO" id="GO:0052913">
    <property type="term" value="F:16S rRNA (guanine(966)-N(2))-methyltransferase activity"/>
    <property type="evidence" value="ECO:0007669"/>
    <property type="project" value="UniProtKB-EC"/>
</dbReference>
<dbReference type="CDD" id="cd02440">
    <property type="entry name" value="AdoMet_MTases"/>
    <property type="match status" value="1"/>
</dbReference>
<evidence type="ECO:0000313" key="3">
    <source>
        <dbReference type="EMBL" id="MBI9114459.1"/>
    </source>
</evidence>
<keyword evidence="2 3" id="KW-0808">Transferase</keyword>
<keyword evidence="1 3" id="KW-0489">Methyltransferase</keyword>
<dbReference type="Gene3D" id="3.40.50.150">
    <property type="entry name" value="Vaccinia Virus protein VP39"/>
    <property type="match status" value="1"/>
</dbReference>
<dbReference type="SUPFAM" id="SSF53335">
    <property type="entry name" value="S-adenosyl-L-methionine-dependent methyltransferases"/>
    <property type="match status" value="1"/>
</dbReference>